<dbReference type="KEGG" id="csq:CSCA_1446"/>
<reference evidence="1 2" key="1">
    <citation type="journal article" date="2015" name="J. Biotechnol.">
        <title>Complete genome sequence of a malodorant-producing acetogen, Clostridium scatologenes ATCC 25775(T).</title>
        <authorList>
            <person name="Zhu Z."/>
            <person name="Guo T."/>
            <person name="Zheng H."/>
            <person name="Song T."/>
            <person name="Ouyang P."/>
            <person name="Xie J."/>
        </authorList>
    </citation>
    <scope>NUCLEOTIDE SEQUENCE [LARGE SCALE GENOMIC DNA]</scope>
    <source>
        <strain evidence="1 2">ATCC 25775</strain>
    </source>
</reference>
<dbReference type="HOGENOM" id="CLU_3097474_0_0_9"/>
<gene>
    <name evidence="1" type="ORF">CSCA_1446</name>
</gene>
<evidence type="ECO:0000313" key="1">
    <source>
        <dbReference type="EMBL" id="AKA68571.1"/>
    </source>
</evidence>
<sequence>MENLRNKKRDTDCVLKIKGDEFIMKEREVIFYKLLLNLKKHKNKKINIIQQ</sequence>
<keyword evidence="2" id="KW-1185">Reference proteome</keyword>
<evidence type="ECO:0000313" key="2">
    <source>
        <dbReference type="Proteomes" id="UP000033115"/>
    </source>
</evidence>
<dbReference type="EMBL" id="CP009933">
    <property type="protein sequence ID" value="AKA68571.1"/>
    <property type="molecule type" value="Genomic_DNA"/>
</dbReference>
<dbReference type="AlphaFoldDB" id="A0A0E3GQH3"/>
<name>A0A0E3GQH3_CLOSL</name>
<protein>
    <submittedName>
        <fullName evidence="1">Uncharacterized protein</fullName>
    </submittedName>
</protein>
<accession>A0A0E3GQH3</accession>
<dbReference type="STRING" id="1548.CSCA_1446"/>
<organism evidence="1 2">
    <name type="scientific">Clostridium scatologenes</name>
    <dbReference type="NCBI Taxonomy" id="1548"/>
    <lineage>
        <taxon>Bacteria</taxon>
        <taxon>Bacillati</taxon>
        <taxon>Bacillota</taxon>
        <taxon>Clostridia</taxon>
        <taxon>Eubacteriales</taxon>
        <taxon>Clostridiaceae</taxon>
        <taxon>Clostridium</taxon>
    </lineage>
</organism>
<proteinExistence type="predicted"/>
<dbReference type="Proteomes" id="UP000033115">
    <property type="component" value="Chromosome"/>
</dbReference>